<evidence type="ECO:0000313" key="1">
    <source>
        <dbReference type="EMBL" id="AAH03524.1"/>
    </source>
</evidence>
<sequence length="41" mass="4538">MGRCAYFPFAFHRDCTFPEDSLAMLSVQPAELSAQISAVTE</sequence>
<dbReference type="AlphaFoldDB" id="Q9BTQ3"/>
<feature type="non-terminal residue" evidence="1">
    <location>
        <position position="1"/>
    </location>
</feature>
<proteinExistence type="evidence at transcript level"/>
<protein>
    <submittedName>
        <fullName evidence="1">C8orf75 protein</fullName>
    </submittedName>
</protein>
<reference evidence="1" key="1">
    <citation type="journal article" date="2004" name="Genome Res.">
        <title>The status, quality, and expansion of the NIH full-length cDNA project: the Mammalian Gene Collection (MGC).</title>
        <authorList>
            <consortium name="The MGC Project Team"/>
            <person name="Gerhard D.S."/>
            <person name="Wagner L."/>
            <person name="Feingold E.A."/>
            <person name="Shenmen C.M."/>
            <person name="Grouse L.H."/>
            <person name="Schuler G."/>
            <person name="Klein S.L."/>
            <person name="Old S."/>
            <person name="Rasooly R."/>
            <person name="Good P."/>
            <person name="Guyer M."/>
            <person name="Peck A.M."/>
            <person name="Derge J.G."/>
            <person name="Lipman D."/>
            <person name="Collins F.S."/>
            <person name="Jang W."/>
            <person name="Sherry S."/>
            <person name="Feolo M."/>
            <person name="Misquitta L."/>
            <person name="Lee E."/>
            <person name="Rotmistrovsky K."/>
            <person name="Greenhut S.F."/>
            <person name="Schaefer C.F."/>
            <person name="Buetow K."/>
            <person name="Bonner T.I."/>
            <person name="Haussler D."/>
            <person name="Kent J."/>
            <person name="Kiekhaus M."/>
            <person name="Furey T."/>
            <person name="Brent M."/>
            <person name="Prange C."/>
            <person name="Schreiber K."/>
            <person name="Shapiro N."/>
            <person name="Bhat N.K."/>
            <person name="Hopkins R.F."/>
            <person name="Hsie F."/>
            <person name="Driscoll T."/>
            <person name="Soares M.B."/>
            <person name="Casavant T.L."/>
            <person name="Scheetz T.E."/>
            <person name="Brown-stein M.J."/>
            <person name="Usdin T.B."/>
            <person name="Toshiyuki S."/>
            <person name="Carninci P."/>
            <person name="Piao Y."/>
            <person name="Dudekula D.B."/>
            <person name="Ko M.S."/>
            <person name="Kawakami K."/>
            <person name="Suzuki Y."/>
            <person name="Sugano S."/>
            <person name="Gruber C.E."/>
            <person name="Smith M.R."/>
            <person name="Simmons B."/>
            <person name="Moore T."/>
            <person name="Waterman R."/>
            <person name="Johnson S.L."/>
            <person name="Ruan Y."/>
            <person name="Wei C.L."/>
            <person name="Mathavan S."/>
            <person name="Gunaratne P.H."/>
            <person name="Wu J."/>
            <person name="Garcia A.M."/>
            <person name="Hulyk S.W."/>
            <person name="Fuh E."/>
            <person name="Yuan Y."/>
            <person name="Sneed A."/>
            <person name="Kowis C."/>
            <person name="Hodgson A."/>
            <person name="Muzny D.M."/>
            <person name="McPherson J."/>
            <person name="Gibbs R.A."/>
            <person name="Fahey J."/>
            <person name="Helton E."/>
            <person name="Ketteman M."/>
            <person name="Madan A."/>
            <person name="Rodrigues S."/>
            <person name="Sanchez A."/>
            <person name="Whiting M."/>
            <person name="Madari A."/>
            <person name="Young A.C."/>
            <person name="Wetherby K.D."/>
            <person name="Granite S.J."/>
            <person name="Kwong P.N."/>
            <person name="Brinkley C.P."/>
            <person name="Pearson R.L."/>
            <person name="Bouffard G.G."/>
            <person name="Blakesly R.W."/>
            <person name="Green E.D."/>
            <person name="Dickson M.C."/>
            <person name="Rodriguez A.C."/>
            <person name="Grimwood J."/>
            <person name="Schmutz J."/>
            <person name="Myers R.M."/>
            <person name="Butterfield Y.S."/>
            <person name="Griffith M."/>
            <person name="Griffith O.L."/>
            <person name="Krzywinski M.I."/>
            <person name="Liao N."/>
            <person name="Morin R."/>
            <person name="Morrin R."/>
            <person name="Palmquist D."/>
            <person name="Petrescu A.S."/>
            <person name="Skalska U."/>
            <person name="Smailus D.E."/>
            <person name="Stott J.M."/>
            <person name="Schnerch A."/>
            <person name="Schein J.E."/>
            <person name="Jones S.J."/>
            <person name="Holt R.A."/>
            <person name="Baross A."/>
            <person name="Marra M.A."/>
            <person name="Clifton S."/>
            <person name="Makowski K.A."/>
            <person name="Bosak S."/>
            <person name="Malek J."/>
        </authorList>
    </citation>
    <scope>NUCLEOTIDE SEQUENCE [LARGE SCALE MRNA]</scope>
    <source>
        <tissue evidence="1">Uterus</tissue>
    </source>
</reference>
<accession>Q9BTQ3</accession>
<dbReference type="ChiTaRS" id="LINC00589">
    <property type="organism name" value="human"/>
</dbReference>
<gene>
    <name evidence="1" type="primary">C8orf75</name>
</gene>
<name>Q9BTQ3_HUMAN</name>
<organism evidence="1">
    <name type="scientific">Homo sapiens</name>
    <name type="common">Human</name>
    <dbReference type="NCBI Taxonomy" id="9606"/>
    <lineage>
        <taxon>Eukaryota</taxon>
        <taxon>Metazoa</taxon>
        <taxon>Chordata</taxon>
        <taxon>Craniata</taxon>
        <taxon>Vertebrata</taxon>
        <taxon>Euteleostomi</taxon>
        <taxon>Mammalia</taxon>
        <taxon>Eutheria</taxon>
        <taxon>Euarchontoglires</taxon>
        <taxon>Primates</taxon>
        <taxon>Haplorrhini</taxon>
        <taxon>Catarrhini</taxon>
        <taxon>Hominidae</taxon>
        <taxon>Homo</taxon>
    </lineage>
</organism>
<dbReference type="EMBL" id="BC003524">
    <property type="protein sequence ID" value="AAH03524.1"/>
    <property type="molecule type" value="mRNA"/>
</dbReference>